<proteinExistence type="predicted"/>
<evidence type="ECO:0000256" key="2">
    <source>
        <dbReference type="ARBA" id="ARBA00012438"/>
    </source>
</evidence>
<dbReference type="Proteomes" id="UP000488299">
    <property type="component" value="Unassembled WGS sequence"/>
</dbReference>
<keyword evidence="5" id="KW-1185">Reference proteome</keyword>
<gene>
    <name evidence="4" type="ORF">F5984_21180</name>
</gene>
<comment type="catalytic activity">
    <reaction evidence="1">
        <text>ATP + protein L-histidine = ADP + protein N-phospho-L-histidine.</text>
        <dbReference type="EC" id="2.7.13.3"/>
    </reaction>
</comment>
<evidence type="ECO:0000313" key="4">
    <source>
        <dbReference type="EMBL" id="KAB7727584.1"/>
    </source>
</evidence>
<dbReference type="EC" id="2.7.13.3" evidence="2"/>
<feature type="compositionally biased region" description="Polar residues" evidence="3">
    <location>
        <begin position="20"/>
        <end position="30"/>
    </location>
</feature>
<sequence>MATKQSTQNSDIHIPPVVSLVSQEASTAPLDTQREPLTGLPAVSPPETQSNQTEKNDRLRAISHDLRSHFGVISGTANMLQMAQSDADRAHLITMMQRNLQQASELLTELLGITRL</sequence>
<protein>
    <recommendedName>
        <fullName evidence="2">histidine kinase</fullName>
        <ecNumber evidence="2">2.7.13.3</ecNumber>
    </recommendedName>
</protein>
<dbReference type="EMBL" id="WELI01000010">
    <property type="protein sequence ID" value="KAB7727584.1"/>
    <property type="molecule type" value="Genomic_DNA"/>
</dbReference>
<evidence type="ECO:0000256" key="3">
    <source>
        <dbReference type="SAM" id="MobiDB-lite"/>
    </source>
</evidence>
<dbReference type="CDD" id="cd00082">
    <property type="entry name" value="HisKA"/>
    <property type="match status" value="1"/>
</dbReference>
<comment type="caution">
    <text evidence="4">The sequence shown here is derived from an EMBL/GenBank/DDBJ whole genome shotgun (WGS) entry which is preliminary data.</text>
</comment>
<name>A0A7J5TU99_9BACT</name>
<dbReference type="SUPFAM" id="SSF47384">
    <property type="entry name" value="Homodimeric domain of signal transducing histidine kinase"/>
    <property type="match status" value="1"/>
</dbReference>
<dbReference type="GO" id="GO:0000155">
    <property type="term" value="F:phosphorelay sensor kinase activity"/>
    <property type="evidence" value="ECO:0007669"/>
    <property type="project" value="InterPro"/>
</dbReference>
<dbReference type="RefSeq" id="WP_152126218.1">
    <property type="nucleotide sequence ID" value="NZ_WELI01000010.1"/>
</dbReference>
<evidence type="ECO:0000256" key="1">
    <source>
        <dbReference type="ARBA" id="ARBA00000085"/>
    </source>
</evidence>
<dbReference type="InterPro" id="IPR003661">
    <property type="entry name" value="HisK_dim/P_dom"/>
</dbReference>
<feature type="compositionally biased region" description="Polar residues" evidence="3">
    <location>
        <begin position="1"/>
        <end position="11"/>
    </location>
</feature>
<dbReference type="InterPro" id="IPR036097">
    <property type="entry name" value="HisK_dim/P_sf"/>
</dbReference>
<evidence type="ECO:0000313" key="5">
    <source>
        <dbReference type="Proteomes" id="UP000488299"/>
    </source>
</evidence>
<reference evidence="4 5" key="1">
    <citation type="submission" date="2019-10" db="EMBL/GenBank/DDBJ databases">
        <title>Rudanella paleaurantiibacter sp. nov., isolated from sludge.</title>
        <authorList>
            <person name="Xu S.Q."/>
        </authorList>
    </citation>
    <scope>NUCLEOTIDE SEQUENCE [LARGE SCALE GENOMIC DNA]</scope>
    <source>
        <strain evidence="4 5">HX-22-17</strain>
    </source>
</reference>
<accession>A0A7J5TU99</accession>
<dbReference type="Gene3D" id="1.10.287.130">
    <property type="match status" value="1"/>
</dbReference>
<dbReference type="AlphaFoldDB" id="A0A7J5TU99"/>
<feature type="region of interest" description="Disordered" evidence="3">
    <location>
        <begin position="1"/>
        <end position="56"/>
    </location>
</feature>
<organism evidence="4 5">
    <name type="scientific">Rudanella paleaurantiibacter</name>
    <dbReference type="NCBI Taxonomy" id="2614655"/>
    <lineage>
        <taxon>Bacteria</taxon>
        <taxon>Pseudomonadati</taxon>
        <taxon>Bacteroidota</taxon>
        <taxon>Cytophagia</taxon>
        <taxon>Cytophagales</taxon>
        <taxon>Cytophagaceae</taxon>
        <taxon>Rudanella</taxon>
    </lineage>
</organism>